<accession>A0A6P1NSH8</accession>
<gene>
    <name evidence="3" type="ORF">GU926_04810</name>
</gene>
<dbReference type="Proteomes" id="UP000464214">
    <property type="component" value="Chromosome"/>
</dbReference>
<dbReference type="Pfam" id="PF02567">
    <property type="entry name" value="PhzC-PhzF"/>
    <property type="match status" value="1"/>
</dbReference>
<evidence type="ECO:0000256" key="1">
    <source>
        <dbReference type="ARBA" id="ARBA00008270"/>
    </source>
</evidence>
<dbReference type="EMBL" id="CP047897">
    <property type="protein sequence ID" value="QHL86796.1"/>
    <property type="molecule type" value="Genomic_DNA"/>
</dbReference>
<evidence type="ECO:0000313" key="3">
    <source>
        <dbReference type="EMBL" id="QHL86796.1"/>
    </source>
</evidence>
<sequence>MQTLPFYIVDVFADQPYRGNQLAVFLQAGNLRTEQMQQIAQEIGFAESAFVLQDTATPAGYPARYFTVEYEVPFAGHPTLGTAFVLQQVLEKTSVPEVKLHLPVGTIPVSFSYDQQGQPDFLMMQQINPVLEEPLPADDLPLVLGLPGEALHPEFPVQVVSTGLPFLLIPLQRLEDMRQIHIKEEVLLAFLQKHHLFKTQREDGLSVALYLFCPETYQKDRQINARMLAYENGKVIEDAATGSANGCLLGYLLQHEYLGPGAVDILVEQGCEINRHATIRLQGQQHPNHQFDIRVGGQVQLISKGEWYVH</sequence>
<proteinExistence type="inferred from homology"/>
<dbReference type="PANTHER" id="PTHR13774">
    <property type="entry name" value="PHENAZINE BIOSYNTHESIS PROTEIN"/>
    <property type="match status" value="1"/>
</dbReference>
<dbReference type="RefSeq" id="WP_160689541.1">
    <property type="nucleotide sequence ID" value="NZ_CP047897.1"/>
</dbReference>
<dbReference type="InterPro" id="IPR003719">
    <property type="entry name" value="Phenazine_PhzF-like"/>
</dbReference>
<comment type="similarity">
    <text evidence="1">Belongs to the PhzF family.</text>
</comment>
<organism evidence="3 4">
    <name type="scientific">Nibribacter ruber</name>
    <dbReference type="NCBI Taxonomy" id="2698458"/>
    <lineage>
        <taxon>Bacteria</taxon>
        <taxon>Pseudomonadati</taxon>
        <taxon>Bacteroidota</taxon>
        <taxon>Cytophagia</taxon>
        <taxon>Cytophagales</taxon>
        <taxon>Hymenobacteraceae</taxon>
        <taxon>Nibribacter</taxon>
    </lineage>
</organism>
<name>A0A6P1NSH8_9BACT</name>
<protein>
    <submittedName>
        <fullName evidence="3">PhzF family phenazine biosynthesis isomerase</fullName>
    </submittedName>
</protein>
<dbReference type="GO" id="GO:0005737">
    <property type="term" value="C:cytoplasm"/>
    <property type="evidence" value="ECO:0007669"/>
    <property type="project" value="TreeGrafter"/>
</dbReference>
<dbReference type="KEGG" id="nib:GU926_04810"/>
<dbReference type="GO" id="GO:0016853">
    <property type="term" value="F:isomerase activity"/>
    <property type="evidence" value="ECO:0007669"/>
    <property type="project" value="UniProtKB-KW"/>
</dbReference>
<keyword evidence="3" id="KW-0413">Isomerase</keyword>
<evidence type="ECO:0000313" key="4">
    <source>
        <dbReference type="Proteomes" id="UP000464214"/>
    </source>
</evidence>
<keyword evidence="4" id="KW-1185">Reference proteome</keyword>
<reference evidence="3 4" key="1">
    <citation type="submission" date="2020-01" db="EMBL/GenBank/DDBJ databases">
        <authorList>
            <person name="Kim M."/>
        </authorList>
    </citation>
    <scope>NUCLEOTIDE SEQUENCE [LARGE SCALE GENOMIC DNA]</scope>
    <source>
        <strain evidence="3 4">BT10</strain>
    </source>
</reference>
<evidence type="ECO:0000256" key="2">
    <source>
        <dbReference type="PIRSR" id="PIRSR016184-1"/>
    </source>
</evidence>
<dbReference type="Gene3D" id="3.10.310.10">
    <property type="entry name" value="Diaminopimelate Epimerase, Chain A, domain 1"/>
    <property type="match status" value="2"/>
</dbReference>
<dbReference type="SUPFAM" id="SSF54506">
    <property type="entry name" value="Diaminopimelate epimerase-like"/>
    <property type="match status" value="1"/>
</dbReference>
<dbReference type="PANTHER" id="PTHR13774:SF32">
    <property type="entry name" value="ANTISENSE-ENHANCING SEQUENCE 1"/>
    <property type="match status" value="1"/>
</dbReference>
<dbReference type="NCBIfam" id="TIGR00654">
    <property type="entry name" value="PhzF_family"/>
    <property type="match status" value="1"/>
</dbReference>
<dbReference type="PIRSF" id="PIRSF016184">
    <property type="entry name" value="PhzC_PhzF"/>
    <property type="match status" value="1"/>
</dbReference>
<dbReference type="AlphaFoldDB" id="A0A6P1NSH8"/>
<feature type="active site" evidence="2">
    <location>
        <position position="47"/>
    </location>
</feature>